<dbReference type="PROSITE" id="PS50862">
    <property type="entry name" value="AA_TRNA_LIGASE_II"/>
    <property type="match status" value="1"/>
</dbReference>
<feature type="coiled-coil region" evidence="7">
    <location>
        <begin position="67"/>
        <end position="101"/>
    </location>
</feature>
<dbReference type="PIRSF" id="PIRSF001529">
    <property type="entry name" value="Ser-tRNA-synth_IIa"/>
    <property type="match status" value="1"/>
</dbReference>
<protein>
    <recommendedName>
        <fullName evidence="6">Serine--tRNA ligase</fullName>
        <ecNumber evidence="6">6.1.1.11</ecNumber>
    </recommendedName>
    <alternativeName>
        <fullName evidence="6">Seryl-tRNA synthetase</fullName>
        <shortName evidence="6">SerRS</shortName>
    </alternativeName>
    <alternativeName>
        <fullName evidence="6">Seryl-tRNA(Ser/Sec) synthetase</fullName>
    </alternativeName>
</protein>
<dbReference type="Proteomes" id="UP001611339">
    <property type="component" value="Unassembled WGS sequence"/>
</dbReference>
<comment type="subunit">
    <text evidence="6">Homodimer. The tRNA molecule binds across the dimer.</text>
</comment>
<feature type="binding site" evidence="6">
    <location>
        <begin position="230"/>
        <end position="232"/>
    </location>
    <ligand>
        <name>L-serine</name>
        <dbReference type="ChEBI" id="CHEBI:33384"/>
    </ligand>
</feature>
<dbReference type="InterPro" id="IPR033729">
    <property type="entry name" value="SerRS_core"/>
</dbReference>
<dbReference type="HAMAP" id="MF_00176">
    <property type="entry name" value="Ser_tRNA_synth_type1"/>
    <property type="match status" value="1"/>
</dbReference>
<feature type="binding site" evidence="6">
    <location>
        <begin position="348"/>
        <end position="351"/>
    </location>
    <ligand>
        <name>ATP</name>
        <dbReference type="ChEBI" id="CHEBI:30616"/>
    </ligand>
</feature>
<sequence>MIDLRLLREDPDRVRASQRARGEDVALVDALLSADERRRSSGVRFDELRSEQKALGKLIPKATPEERAELLQKAEQLKADVKAAEAEQNEADETAKQLLLQLGNLVHPDVPVGGEEDFVVLETHGTIRDFAAEGFEPKDHLELGETLGAIDVERGAKVSGSRFYYLTGVGALLELALVNAAIAQATEAGFIPMLTPALVRPRAMEGTGFLGQAAENVYHLEKDDYYLVGTSEVPLAAYHMDEIIEADKLPLRYAGFSPCFRREAGTYGKDTRGIFRVHQFDKVEMFSYVAPEDAEAEHKRLLEWEKQWLTSLELPFQVIDVATGDLGASASRKFDCEAWIPTQGKYRELTSASNCDSFQARRLSVRLRDDKDGKKVVQPLATLNGTLCAVPRTIVAILENHQLADGSVRVPEVLRPYLGGREVLEPIAK</sequence>
<organism evidence="9 10">
    <name type="scientific">Streptomyces litmocidini</name>
    <dbReference type="NCBI Taxonomy" id="67318"/>
    <lineage>
        <taxon>Bacteria</taxon>
        <taxon>Bacillati</taxon>
        <taxon>Actinomycetota</taxon>
        <taxon>Actinomycetes</taxon>
        <taxon>Kitasatosporales</taxon>
        <taxon>Streptomycetaceae</taxon>
        <taxon>Streptomyces</taxon>
    </lineage>
</organism>
<feature type="domain" description="Aminoacyl-transfer RNA synthetases class-II family profile" evidence="8">
    <location>
        <begin position="139"/>
        <end position="411"/>
    </location>
</feature>
<dbReference type="InterPro" id="IPR015866">
    <property type="entry name" value="Ser-tRNA-synth_1_N"/>
</dbReference>
<name>A0ABW7U6U7_9ACTN</name>
<dbReference type="Pfam" id="PF02403">
    <property type="entry name" value="Seryl_tRNA_N"/>
    <property type="match status" value="1"/>
</dbReference>
<keyword evidence="10" id="KW-1185">Reference proteome</keyword>
<dbReference type="InterPro" id="IPR002314">
    <property type="entry name" value="aa-tRNA-synt_IIb"/>
</dbReference>
<keyword evidence="4 6" id="KW-0648">Protein biosynthesis</keyword>
<dbReference type="InterPro" id="IPR045864">
    <property type="entry name" value="aa-tRNA-synth_II/BPL/LPL"/>
</dbReference>
<dbReference type="InterPro" id="IPR010978">
    <property type="entry name" value="tRNA-bd_arm"/>
</dbReference>
<feature type="binding site" evidence="6">
    <location>
        <position position="284"/>
    </location>
    <ligand>
        <name>L-serine</name>
        <dbReference type="ChEBI" id="CHEBI:33384"/>
    </ligand>
</feature>
<comment type="domain">
    <text evidence="6">Consists of two distinct domains, a catalytic core and a N-terminal extension that is involved in tRNA binding.</text>
</comment>
<dbReference type="CDD" id="cd00770">
    <property type="entry name" value="SerRS_core"/>
    <property type="match status" value="1"/>
</dbReference>
<comment type="function">
    <text evidence="6">Catalyzes the attachment of serine to tRNA(Ser). Is also able to aminoacylate tRNA(Sec) with serine, to form the misacylated tRNA L-seryl-tRNA(Sec), which will be further converted into selenocysteinyl-tRNA(Sec).</text>
</comment>
<comment type="subcellular location">
    <subcellularLocation>
        <location evidence="6">Cytoplasm</location>
    </subcellularLocation>
</comment>
<evidence type="ECO:0000313" key="10">
    <source>
        <dbReference type="Proteomes" id="UP001611339"/>
    </source>
</evidence>
<comment type="catalytic activity">
    <reaction evidence="6">
        <text>tRNA(Ser) + L-serine + ATP = L-seryl-tRNA(Ser) + AMP + diphosphate + H(+)</text>
        <dbReference type="Rhea" id="RHEA:12292"/>
        <dbReference type="Rhea" id="RHEA-COMP:9669"/>
        <dbReference type="Rhea" id="RHEA-COMP:9703"/>
        <dbReference type="ChEBI" id="CHEBI:15378"/>
        <dbReference type="ChEBI" id="CHEBI:30616"/>
        <dbReference type="ChEBI" id="CHEBI:33019"/>
        <dbReference type="ChEBI" id="CHEBI:33384"/>
        <dbReference type="ChEBI" id="CHEBI:78442"/>
        <dbReference type="ChEBI" id="CHEBI:78533"/>
        <dbReference type="ChEBI" id="CHEBI:456215"/>
        <dbReference type="EC" id="6.1.1.11"/>
    </reaction>
</comment>
<evidence type="ECO:0000256" key="5">
    <source>
        <dbReference type="ARBA" id="ARBA00023146"/>
    </source>
</evidence>
<feature type="binding site" evidence="6">
    <location>
        <position position="277"/>
    </location>
    <ligand>
        <name>ATP</name>
        <dbReference type="ChEBI" id="CHEBI:30616"/>
    </ligand>
</feature>
<dbReference type="SUPFAM" id="SSF46589">
    <property type="entry name" value="tRNA-binding arm"/>
    <property type="match status" value="1"/>
</dbReference>
<comment type="pathway">
    <text evidence="6">Aminoacyl-tRNA biosynthesis; selenocysteinyl-tRNA(Sec) biosynthesis; L-seryl-tRNA(Sec) from L-serine and tRNA(Sec): step 1/1.</text>
</comment>
<dbReference type="PRINTS" id="PR00981">
    <property type="entry name" value="TRNASYNTHSER"/>
</dbReference>
<feature type="binding site" evidence="6">
    <location>
        <begin position="261"/>
        <end position="263"/>
    </location>
    <ligand>
        <name>ATP</name>
        <dbReference type="ChEBI" id="CHEBI:30616"/>
    </ligand>
</feature>
<dbReference type="EC" id="6.1.1.11" evidence="6"/>
<evidence type="ECO:0000256" key="4">
    <source>
        <dbReference type="ARBA" id="ARBA00022917"/>
    </source>
</evidence>
<gene>
    <name evidence="6 9" type="primary">serS</name>
    <name evidence="9" type="ORF">ACH407_08150</name>
</gene>
<comment type="caution">
    <text evidence="9">The sequence shown here is derived from an EMBL/GenBank/DDBJ whole genome shotgun (WGS) entry which is preliminary data.</text>
</comment>
<feature type="binding site" evidence="6">
    <location>
        <position position="386"/>
    </location>
    <ligand>
        <name>L-serine</name>
        <dbReference type="ChEBI" id="CHEBI:33384"/>
    </ligand>
</feature>
<dbReference type="RefSeq" id="WP_123453692.1">
    <property type="nucleotide sequence ID" value="NZ_JBEYXG010000001.1"/>
</dbReference>
<keyword evidence="5 6" id="KW-0030">Aminoacyl-tRNA synthetase</keyword>
<dbReference type="EMBL" id="JBIRUI010000003">
    <property type="protein sequence ID" value="MFI1713531.1"/>
    <property type="molecule type" value="Genomic_DNA"/>
</dbReference>
<evidence type="ECO:0000313" key="9">
    <source>
        <dbReference type="EMBL" id="MFI1713531.1"/>
    </source>
</evidence>
<keyword evidence="2 6" id="KW-0547">Nucleotide-binding</keyword>
<evidence type="ECO:0000256" key="1">
    <source>
        <dbReference type="ARBA" id="ARBA00022598"/>
    </source>
</evidence>
<dbReference type="Gene3D" id="3.30.930.10">
    <property type="entry name" value="Bira Bifunctional Protein, Domain 2"/>
    <property type="match status" value="1"/>
</dbReference>
<evidence type="ECO:0000256" key="7">
    <source>
        <dbReference type="SAM" id="Coils"/>
    </source>
</evidence>
<evidence type="ECO:0000256" key="2">
    <source>
        <dbReference type="ARBA" id="ARBA00022741"/>
    </source>
</evidence>
<dbReference type="Gene3D" id="1.10.287.40">
    <property type="entry name" value="Serine-tRNA synthetase, tRNA binding domain"/>
    <property type="match status" value="1"/>
</dbReference>
<keyword evidence="7" id="KW-0175">Coiled coil</keyword>
<keyword evidence="1 6" id="KW-0436">Ligase</keyword>
<comment type="catalytic activity">
    <reaction evidence="6">
        <text>tRNA(Sec) + L-serine + ATP = L-seryl-tRNA(Sec) + AMP + diphosphate + H(+)</text>
        <dbReference type="Rhea" id="RHEA:42580"/>
        <dbReference type="Rhea" id="RHEA-COMP:9742"/>
        <dbReference type="Rhea" id="RHEA-COMP:10128"/>
        <dbReference type="ChEBI" id="CHEBI:15378"/>
        <dbReference type="ChEBI" id="CHEBI:30616"/>
        <dbReference type="ChEBI" id="CHEBI:33019"/>
        <dbReference type="ChEBI" id="CHEBI:33384"/>
        <dbReference type="ChEBI" id="CHEBI:78442"/>
        <dbReference type="ChEBI" id="CHEBI:78533"/>
        <dbReference type="ChEBI" id="CHEBI:456215"/>
        <dbReference type="EC" id="6.1.1.11"/>
    </reaction>
</comment>
<evidence type="ECO:0000256" key="6">
    <source>
        <dbReference type="HAMAP-Rule" id="MF_00176"/>
    </source>
</evidence>
<evidence type="ECO:0000256" key="3">
    <source>
        <dbReference type="ARBA" id="ARBA00022840"/>
    </source>
</evidence>
<dbReference type="PANTHER" id="PTHR11778">
    <property type="entry name" value="SERYL-TRNA SYNTHETASE"/>
    <property type="match status" value="1"/>
</dbReference>
<dbReference type="SUPFAM" id="SSF55681">
    <property type="entry name" value="Class II aaRS and biotin synthetases"/>
    <property type="match status" value="1"/>
</dbReference>
<proteinExistence type="inferred from homology"/>
<keyword evidence="6" id="KW-0963">Cytoplasm</keyword>
<evidence type="ECO:0000259" key="8">
    <source>
        <dbReference type="PROSITE" id="PS50862"/>
    </source>
</evidence>
<comment type="similarity">
    <text evidence="6">Belongs to the class-II aminoacyl-tRNA synthetase family. Type-1 seryl-tRNA synthetase subfamily.</text>
</comment>
<keyword evidence="3 6" id="KW-0067">ATP-binding</keyword>
<accession>A0ABW7U6U7</accession>
<dbReference type="Pfam" id="PF00587">
    <property type="entry name" value="tRNA-synt_2b"/>
    <property type="match status" value="1"/>
</dbReference>
<dbReference type="InterPro" id="IPR042103">
    <property type="entry name" value="SerRS_1_N_sf"/>
</dbReference>
<dbReference type="InterPro" id="IPR002317">
    <property type="entry name" value="Ser-tRNA-ligase_type_1"/>
</dbReference>
<dbReference type="NCBIfam" id="TIGR00414">
    <property type="entry name" value="serS"/>
    <property type="match status" value="1"/>
</dbReference>
<dbReference type="GO" id="GO:0004828">
    <property type="term" value="F:serine-tRNA ligase activity"/>
    <property type="evidence" value="ECO:0007669"/>
    <property type="project" value="UniProtKB-EC"/>
</dbReference>
<dbReference type="InterPro" id="IPR006195">
    <property type="entry name" value="aa-tRNA-synth_II"/>
</dbReference>
<reference evidence="9 10" key="1">
    <citation type="submission" date="2024-10" db="EMBL/GenBank/DDBJ databases">
        <title>The Natural Products Discovery Center: Release of the First 8490 Sequenced Strains for Exploring Actinobacteria Biosynthetic Diversity.</title>
        <authorList>
            <person name="Kalkreuter E."/>
            <person name="Kautsar S.A."/>
            <person name="Yang D."/>
            <person name="Bader C.D."/>
            <person name="Teijaro C.N."/>
            <person name="Fluegel L."/>
            <person name="Davis C.M."/>
            <person name="Simpson J.R."/>
            <person name="Lauterbach L."/>
            <person name="Steele A.D."/>
            <person name="Gui C."/>
            <person name="Meng S."/>
            <person name="Li G."/>
            <person name="Viehrig K."/>
            <person name="Ye F."/>
            <person name="Su P."/>
            <person name="Kiefer A.F."/>
            <person name="Nichols A."/>
            <person name="Cepeda A.J."/>
            <person name="Yan W."/>
            <person name="Fan B."/>
            <person name="Jiang Y."/>
            <person name="Adhikari A."/>
            <person name="Zheng C.-J."/>
            <person name="Schuster L."/>
            <person name="Cowan T.M."/>
            <person name="Smanski M.J."/>
            <person name="Chevrette M.G."/>
            <person name="De Carvalho L.P.S."/>
            <person name="Shen B."/>
        </authorList>
    </citation>
    <scope>NUCLEOTIDE SEQUENCE [LARGE SCALE GENOMIC DNA]</scope>
    <source>
        <strain evidence="9 10">NPDC020602</strain>
    </source>
</reference>